<evidence type="ECO:0000313" key="15">
    <source>
        <dbReference type="EMBL" id="PIT97984.1"/>
    </source>
</evidence>
<protein>
    <recommendedName>
        <fullName evidence="13">Threonine--tRNA ligase</fullName>
        <ecNumber evidence="13">6.1.1.3</ecNumber>
    </recommendedName>
    <alternativeName>
        <fullName evidence="13">Threonyl-tRNA synthetase</fullName>
        <shortName evidence="13">ThrRS</shortName>
    </alternativeName>
</protein>
<dbReference type="FunFam" id="3.30.930.10:FF:000002">
    <property type="entry name" value="Threonine--tRNA ligase"/>
    <property type="match status" value="1"/>
</dbReference>
<comment type="subunit">
    <text evidence="13">Homodimer.</text>
</comment>
<dbReference type="PRINTS" id="PR01047">
    <property type="entry name" value="TRNASYNTHTHR"/>
</dbReference>
<sequence>MASESPDKQLTKMRHSAAHLLAAAILELRPDAKPSIGPAIENGFYYDFDFGNTPLSEEALPAIEEKMRELLPQWTNFSHREISAEDARELFADNPYKLELIDEIVGKDETITLYTAGELTDLCRGGHVDNPSEELGAFKLLSLAGAYWRGDESKPMLTRIYGLLFPTDDELKAHLTMLEEAKARDHRTLGQELDLFTFSPLVGPGLPLFTPRGTAIRRELQGFLDELQVPRGYAPVVIPHLAKAALYKTSGHWDKFKDNLFHVRGRGVDTFVLKPMNCPHHTQIYAAQLRSYRDLPLRFMESTAVYRDEQAGELLGLTRVRSITQDDAHVFCRPDQIEHEVAMILEIIQQFYAAFDFSLAVHLSVRDPKTPDIYLGDDAVWQTAEDSLAAALDMAGLMYVRDEGEAAFYGPKIDFIATDALARRWQLATVQLDFVMPQRFALSYIDENGTKQVPVMIHRAILGSFERFLAVLLEHFAGRLPLWLSPVQAAVLPISDEQVLFASQVVGDLLAAGVRAEIDDRAGSVGKKIRHAESMRVPVILVVGKREAAEGSVSVRSMGKDHGVRTIAVAVKEISAAAAERRVAAF</sequence>
<evidence type="ECO:0000256" key="12">
    <source>
        <dbReference type="ARBA" id="ARBA00049515"/>
    </source>
</evidence>
<dbReference type="SUPFAM" id="SSF52954">
    <property type="entry name" value="Class II aaRS ABD-related"/>
    <property type="match status" value="1"/>
</dbReference>
<keyword evidence="6 13" id="KW-0547">Nucleotide-binding</keyword>
<comment type="subcellular location">
    <subcellularLocation>
        <location evidence="13">Cytoplasm</location>
    </subcellularLocation>
</comment>
<evidence type="ECO:0000313" key="16">
    <source>
        <dbReference type="Proteomes" id="UP000230731"/>
    </source>
</evidence>
<gene>
    <name evidence="13" type="primary">thrS</name>
    <name evidence="15" type="ORF">COT71_03075</name>
</gene>
<keyword evidence="4 13" id="KW-0436">Ligase</keyword>
<evidence type="ECO:0000256" key="4">
    <source>
        <dbReference type="ARBA" id="ARBA00022598"/>
    </source>
</evidence>
<dbReference type="CDD" id="cd00860">
    <property type="entry name" value="ThrRS_anticodon"/>
    <property type="match status" value="1"/>
</dbReference>
<dbReference type="InterPro" id="IPR002314">
    <property type="entry name" value="aa-tRNA-synt_IIb"/>
</dbReference>
<dbReference type="GO" id="GO:0000049">
    <property type="term" value="F:tRNA binding"/>
    <property type="evidence" value="ECO:0007669"/>
    <property type="project" value="UniProtKB-KW"/>
</dbReference>
<dbReference type="CDD" id="cd00771">
    <property type="entry name" value="ThrRS_core"/>
    <property type="match status" value="1"/>
</dbReference>
<dbReference type="GO" id="GO:0046872">
    <property type="term" value="F:metal ion binding"/>
    <property type="evidence" value="ECO:0007669"/>
    <property type="project" value="UniProtKB-KW"/>
</dbReference>
<dbReference type="PANTHER" id="PTHR11451:SF44">
    <property type="entry name" value="THREONINE--TRNA LIGASE, CHLOROPLASTIC_MITOCHONDRIAL 2"/>
    <property type="match status" value="1"/>
</dbReference>
<feature type="binding site" evidence="13">
    <location>
        <position position="278"/>
    </location>
    <ligand>
        <name>Zn(2+)</name>
        <dbReference type="ChEBI" id="CHEBI:29105"/>
        <note>catalytic</note>
    </ligand>
</feature>
<keyword evidence="10 13" id="KW-0648">Protein biosynthesis</keyword>
<evidence type="ECO:0000256" key="10">
    <source>
        <dbReference type="ARBA" id="ARBA00022917"/>
    </source>
</evidence>
<comment type="similarity">
    <text evidence="1 13">Belongs to the class-II aminoacyl-tRNA synthetase family.</text>
</comment>
<accession>A0A2M6WYZ4</accession>
<dbReference type="AlphaFoldDB" id="A0A2M6WYZ4"/>
<dbReference type="FunFam" id="3.30.980.10:FF:000005">
    <property type="entry name" value="Threonyl-tRNA synthetase, mitochondrial"/>
    <property type="match status" value="1"/>
</dbReference>
<dbReference type="Gene3D" id="3.40.50.800">
    <property type="entry name" value="Anticodon-binding domain"/>
    <property type="match status" value="1"/>
</dbReference>
<name>A0A2M6WYZ4_9BACT</name>
<dbReference type="FunFam" id="3.40.50.800:FF:000001">
    <property type="entry name" value="Threonine--tRNA ligase"/>
    <property type="match status" value="1"/>
</dbReference>
<evidence type="ECO:0000256" key="11">
    <source>
        <dbReference type="ARBA" id="ARBA00023146"/>
    </source>
</evidence>
<evidence type="ECO:0000256" key="7">
    <source>
        <dbReference type="ARBA" id="ARBA00022833"/>
    </source>
</evidence>
<dbReference type="InterPro" id="IPR012947">
    <property type="entry name" value="tRNA_SAD"/>
</dbReference>
<dbReference type="Pfam" id="PF07973">
    <property type="entry name" value="tRNA_SAD"/>
    <property type="match status" value="1"/>
</dbReference>
<dbReference type="Proteomes" id="UP000230731">
    <property type="component" value="Unassembled WGS sequence"/>
</dbReference>
<dbReference type="Gene3D" id="3.30.980.10">
    <property type="entry name" value="Threonyl-trna Synthetase, Chain A, domain 2"/>
    <property type="match status" value="1"/>
</dbReference>
<dbReference type="GO" id="GO:0004829">
    <property type="term" value="F:threonine-tRNA ligase activity"/>
    <property type="evidence" value="ECO:0007669"/>
    <property type="project" value="UniProtKB-UniRule"/>
</dbReference>
<dbReference type="SMART" id="SM00863">
    <property type="entry name" value="tRNA_SAD"/>
    <property type="match status" value="1"/>
</dbReference>
<dbReference type="InterPro" id="IPR033728">
    <property type="entry name" value="ThrRS_core"/>
</dbReference>
<keyword evidence="5 13" id="KW-0479">Metal-binding</keyword>
<evidence type="ECO:0000256" key="6">
    <source>
        <dbReference type="ARBA" id="ARBA00022741"/>
    </source>
</evidence>
<dbReference type="GO" id="GO:0005524">
    <property type="term" value="F:ATP binding"/>
    <property type="evidence" value="ECO:0007669"/>
    <property type="project" value="UniProtKB-UniRule"/>
</dbReference>
<evidence type="ECO:0000256" key="3">
    <source>
        <dbReference type="ARBA" id="ARBA00022555"/>
    </source>
</evidence>
<evidence type="ECO:0000256" key="1">
    <source>
        <dbReference type="ARBA" id="ARBA00008226"/>
    </source>
</evidence>
<keyword evidence="9 13" id="KW-0694">RNA-binding</keyword>
<keyword evidence="2 13" id="KW-0963">Cytoplasm</keyword>
<keyword evidence="7 13" id="KW-0862">Zinc</keyword>
<keyword evidence="3 13" id="KW-0820">tRNA-binding</keyword>
<dbReference type="NCBIfam" id="TIGR00418">
    <property type="entry name" value="thrS"/>
    <property type="match status" value="1"/>
</dbReference>
<evidence type="ECO:0000256" key="9">
    <source>
        <dbReference type="ARBA" id="ARBA00022884"/>
    </source>
</evidence>
<dbReference type="InterPro" id="IPR004154">
    <property type="entry name" value="Anticodon-bd"/>
</dbReference>
<evidence type="ECO:0000256" key="8">
    <source>
        <dbReference type="ARBA" id="ARBA00022840"/>
    </source>
</evidence>
<dbReference type="SUPFAM" id="SSF55186">
    <property type="entry name" value="ThrRS/AlaRS common domain"/>
    <property type="match status" value="1"/>
</dbReference>
<keyword evidence="11 13" id="KW-0030">Aminoacyl-tRNA synthetase</keyword>
<comment type="caution">
    <text evidence="15">The sequence shown here is derived from an EMBL/GenBank/DDBJ whole genome shotgun (WGS) entry which is preliminary data.</text>
</comment>
<feature type="binding site" evidence="13">
    <location>
        <position position="458"/>
    </location>
    <ligand>
        <name>Zn(2+)</name>
        <dbReference type="ChEBI" id="CHEBI:29105"/>
        <note>catalytic</note>
    </ligand>
</feature>
<dbReference type="EMBL" id="PEZP01000038">
    <property type="protein sequence ID" value="PIT97984.1"/>
    <property type="molecule type" value="Genomic_DNA"/>
</dbReference>
<evidence type="ECO:0000256" key="13">
    <source>
        <dbReference type="HAMAP-Rule" id="MF_00184"/>
    </source>
</evidence>
<keyword evidence="8 13" id="KW-0067">ATP-binding</keyword>
<organism evidence="15 16">
    <name type="scientific">Candidatus Andersenbacteria bacterium CG10_big_fil_rev_8_21_14_0_10_54_11</name>
    <dbReference type="NCBI Taxonomy" id="1974485"/>
    <lineage>
        <taxon>Bacteria</taxon>
        <taxon>Candidatus Anderseniibacteriota</taxon>
    </lineage>
</organism>
<proteinExistence type="inferred from homology"/>
<dbReference type="InterPro" id="IPR047246">
    <property type="entry name" value="ThrRS_anticodon"/>
</dbReference>
<dbReference type="InterPro" id="IPR002320">
    <property type="entry name" value="Thr-tRNA-ligase_IIa"/>
</dbReference>
<dbReference type="GO" id="GO:0006435">
    <property type="term" value="P:threonyl-tRNA aminoacylation"/>
    <property type="evidence" value="ECO:0007669"/>
    <property type="project" value="UniProtKB-UniRule"/>
</dbReference>
<dbReference type="InterPro" id="IPR018163">
    <property type="entry name" value="Thr/Ala-tRNA-synth_IIc_edit"/>
</dbReference>
<evidence type="ECO:0000259" key="14">
    <source>
        <dbReference type="PROSITE" id="PS50862"/>
    </source>
</evidence>
<dbReference type="Gene3D" id="3.30.54.20">
    <property type="match status" value="1"/>
</dbReference>
<dbReference type="InterPro" id="IPR006195">
    <property type="entry name" value="aa-tRNA-synth_II"/>
</dbReference>
<dbReference type="InterPro" id="IPR045864">
    <property type="entry name" value="aa-tRNA-synth_II/BPL/LPL"/>
</dbReference>
<dbReference type="EC" id="6.1.1.3" evidence="13"/>
<dbReference type="Pfam" id="PF00587">
    <property type="entry name" value="tRNA-synt_2b"/>
    <property type="match status" value="1"/>
</dbReference>
<dbReference type="SUPFAM" id="SSF55681">
    <property type="entry name" value="Class II aaRS and biotin synthetases"/>
    <property type="match status" value="1"/>
</dbReference>
<dbReference type="PANTHER" id="PTHR11451">
    <property type="entry name" value="THREONINE-TRNA LIGASE"/>
    <property type="match status" value="1"/>
</dbReference>
<evidence type="ECO:0000256" key="2">
    <source>
        <dbReference type="ARBA" id="ARBA00022490"/>
    </source>
</evidence>
<dbReference type="HAMAP" id="MF_00184">
    <property type="entry name" value="Thr_tRNA_synth"/>
    <property type="match status" value="1"/>
</dbReference>
<dbReference type="InterPro" id="IPR036621">
    <property type="entry name" value="Anticodon-bd_dom_sf"/>
</dbReference>
<dbReference type="Gene3D" id="3.30.930.10">
    <property type="entry name" value="Bira Bifunctional Protein, Domain 2"/>
    <property type="match status" value="1"/>
</dbReference>
<comment type="caution">
    <text evidence="13">Lacks conserved residue(s) required for the propagation of feature annotation.</text>
</comment>
<reference evidence="16" key="1">
    <citation type="submission" date="2017-09" db="EMBL/GenBank/DDBJ databases">
        <title>Depth-based differentiation of microbial function through sediment-hosted aquifers and enrichment of novel symbionts in the deep terrestrial subsurface.</title>
        <authorList>
            <person name="Probst A.J."/>
            <person name="Ladd B."/>
            <person name="Jarett J.K."/>
            <person name="Geller-Mcgrath D.E."/>
            <person name="Sieber C.M.K."/>
            <person name="Emerson J.B."/>
            <person name="Anantharaman K."/>
            <person name="Thomas B.C."/>
            <person name="Malmstrom R."/>
            <person name="Stieglmeier M."/>
            <person name="Klingl A."/>
            <person name="Woyke T."/>
            <person name="Ryan C.M."/>
            <person name="Banfield J.F."/>
        </authorList>
    </citation>
    <scope>NUCLEOTIDE SEQUENCE [LARGE SCALE GENOMIC DNA]</scope>
</reference>
<feature type="domain" description="Aminoacyl-transfer RNA synthetases class-II family profile" evidence="14">
    <location>
        <begin position="169"/>
        <end position="481"/>
    </location>
</feature>
<dbReference type="Pfam" id="PF03129">
    <property type="entry name" value="HGTP_anticodon"/>
    <property type="match status" value="1"/>
</dbReference>
<evidence type="ECO:0000256" key="5">
    <source>
        <dbReference type="ARBA" id="ARBA00022723"/>
    </source>
</evidence>
<feature type="binding site" evidence="13">
    <location>
        <position position="329"/>
    </location>
    <ligand>
        <name>Zn(2+)</name>
        <dbReference type="ChEBI" id="CHEBI:29105"/>
        <note>catalytic</note>
    </ligand>
</feature>
<comment type="cofactor">
    <cofactor evidence="13">
        <name>Zn(2+)</name>
        <dbReference type="ChEBI" id="CHEBI:29105"/>
    </cofactor>
    <text evidence="13">Binds 1 zinc ion per subunit.</text>
</comment>
<dbReference type="GO" id="GO:0005737">
    <property type="term" value="C:cytoplasm"/>
    <property type="evidence" value="ECO:0007669"/>
    <property type="project" value="UniProtKB-SubCell"/>
</dbReference>
<comment type="catalytic activity">
    <reaction evidence="12 13">
        <text>tRNA(Thr) + L-threonine + ATP = L-threonyl-tRNA(Thr) + AMP + diphosphate + H(+)</text>
        <dbReference type="Rhea" id="RHEA:24624"/>
        <dbReference type="Rhea" id="RHEA-COMP:9670"/>
        <dbReference type="Rhea" id="RHEA-COMP:9704"/>
        <dbReference type="ChEBI" id="CHEBI:15378"/>
        <dbReference type="ChEBI" id="CHEBI:30616"/>
        <dbReference type="ChEBI" id="CHEBI:33019"/>
        <dbReference type="ChEBI" id="CHEBI:57926"/>
        <dbReference type="ChEBI" id="CHEBI:78442"/>
        <dbReference type="ChEBI" id="CHEBI:78534"/>
        <dbReference type="ChEBI" id="CHEBI:456215"/>
        <dbReference type="EC" id="6.1.1.3"/>
    </reaction>
</comment>
<dbReference type="PROSITE" id="PS50862">
    <property type="entry name" value="AA_TRNA_LIGASE_II"/>
    <property type="match status" value="1"/>
</dbReference>